<reference evidence="1 2" key="1">
    <citation type="submission" date="2019-04" db="EMBL/GenBank/DDBJ databases">
        <title>Pedobacter sp. AR-3-17 sp. nov., isolated from Arctic soil.</title>
        <authorList>
            <person name="Dahal R.H."/>
            <person name="Kim D.-U."/>
        </authorList>
    </citation>
    <scope>NUCLEOTIDE SEQUENCE [LARGE SCALE GENOMIC DNA]</scope>
    <source>
        <strain evidence="1 2">AR-3-17</strain>
    </source>
</reference>
<dbReference type="Pfam" id="PF11751">
    <property type="entry name" value="PorP_SprF"/>
    <property type="match status" value="1"/>
</dbReference>
<dbReference type="AlphaFoldDB" id="A0A4U1BVF7"/>
<sequence length="342" mass="37897">MKNILSFLVIGILTLNRAYSQDHIYSQFYNSPQYLNPALNGQFDGDLRMNLIYRNQWSNVAGPLTYYTLSADINVPQFGGGFGAIISKSSEGTAFLNKTNFSGIYSYSVEFGNSGTLSFGIQGGLTSRKIDYDKLVFYDQLDNEGVIAGGISSATPPEFNNKFFFDSGAGINMVIGSFMIGGAGQHLNKPNESFTGTKSSLPLRLNGYMSYKLILDPFDDEDSPSITPSVLYYQQAQIQSISAGFQVKKRGVNIGLWYRGEAKQKDAIVFSLILDIFSKRDYEDKVRLGFSHDATSSRLGYGNTAGTTEGALIYETSFSGSSGYNRNYYRNNNNSKKCYDFY</sequence>
<comment type="caution">
    <text evidence="1">The sequence shown here is derived from an EMBL/GenBank/DDBJ whole genome shotgun (WGS) entry which is preliminary data.</text>
</comment>
<proteinExistence type="predicted"/>
<dbReference type="NCBIfam" id="TIGR03519">
    <property type="entry name" value="T9SS_PorP_fam"/>
    <property type="match status" value="1"/>
</dbReference>
<name>A0A4U1BVF7_9SPHI</name>
<accession>A0A4U1BVF7</accession>
<dbReference type="OrthoDB" id="1186563at2"/>
<evidence type="ECO:0000313" key="1">
    <source>
        <dbReference type="EMBL" id="TKB96789.1"/>
    </source>
</evidence>
<dbReference type="Proteomes" id="UP000308181">
    <property type="component" value="Unassembled WGS sequence"/>
</dbReference>
<protein>
    <submittedName>
        <fullName evidence="1">Type IX secretion system membrane protein PorP/SprF</fullName>
    </submittedName>
</protein>
<gene>
    <name evidence="1" type="ORF">FA046_11940</name>
</gene>
<dbReference type="RefSeq" id="WP_136826752.1">
    <property type="nucleotide sequence ID" value="NZ_SWBP01000004.1"/>
</dbReference>
<dbReference type="InterPro" id="IPR019861">
    <property type="entry name" value="PorP/SprF_Bacteroidetes"/>
</dbReference>
<dbReference type="EMBL" id="SWBP01000004">
    <property type="protein sequence ID" value="TKB96789.1"/>
    <property type="molecule type" value="Genomic_DNA"/>
</dbReference>
<keyword evidence="2" id="KW-1185">Reference proteome</keyword>
<evidence type="ECO:0000313" key="2">
    <source>
        <dbReference type="Proteomes" id="UP000308181"/>
    </source>
</evidence>
<organism evidence="1 2">
    <name type="scientific">Pedobacter cryophilus</name>
    <dbReference type="NCBI Taxonomy" id="2571271"/>
    <lineage>
        <taxon>Bacteria</taxon>
        <taxon>Pseudomonadati</taxon>
        <taxon>Bacteroidota</taxon>
        <taxon>Sphingobacteriia</taxon>
        <taxon>Sphingobacteriales</taxon>
        <taxon>Sphingobacteriaceae</taxon>
        <taxon>Pedobacter</taxon>
    </lineage>
</organism>